<feature type="compositionally biased region" description="Low complexity" evidence="1">
    <location>
        <begin position="110"/>
        <end position="119"/>
    </location>
</feature>
<dbReference type="AlphaFoldDB" id="A0A7J7J1P2"/>
<feature type="region of interest" description="Disordered" evidence="1">
    <location>
        <begin position="47"/>
        <end position="141"/>
    </location>
</feature>
<reference evidence="2" key="1">
    <citation type="submission" date="2020-06" db="EMBL/GenBank/DDBJ databases">
        <title>Draft genome of Bugula neritina, a colonial animal packing powerful symbionts and potential medicines.</title>
        <authorList>
            <person name="Rayko M."/>
        </authorList>
    </citation>
    <scope>NUCLEOTIDE SEQUENCE [LARGE SCALE GENOMIC DNA]</scope>
    <source>
        <strain evidence="2">Kwan_BN1</strain>
    </source>
</reference>
<keyword evidence="3" id="KW-1185">Reference proteome</keyword>
<organism evidence="2 3">
    <name type="scientific">Bugula neritina</name>
    <name type="common">Brown bryozoan</name>
    <name type="synonym">Sertularia neritina</name>
    <dbReference type="NCBI Taxonomy" id="10212"/>
    <lineage>
        <taxon>Eukaryota</taxon>
        <taxon>Metazoa</taxon>
        <taxon>Spiralia</taxon>
        <taxon>Lophotrochozoa</taxon>
        <taxon>Bryozoa</taxon>
        <taxon>Gymnolaemata</taxon>
        <taxon>Cheilostomatida</taxon>
        <taxon>Flustrina</taxon>
        <taxon>Buguloidea</taxon>
        <taxon>Bugulidae</taxon>
        <taxon>Bugula</taxon>
    </lineage>
</organism>
<evidence type="ECO:0000256" key="1">
    <source>
        <dbReference type="SAM" id="MobiDB-lite"/>
    </source>
</evidence>
<evidence type="ECO:0000313" key="3">
    <source>
        <dbReference type="Proteomes" id="UP000593567"/>
    </source>
</evidence>
<sequence length="188" mass="19778">MYLITPALCINYYNNDFHVTYSSYCLNAVLNMSTKFLLINFGVIGQRRPPPRGNTQNNAGGVGNGPPTRNPLTNSGGFTRAPDLNDSPLGNRNSSQSGTLPGRPTGGPSGRPSNRPTGGPSDGPTGGLTGGPSGDPTVPSGCLKPFPVELVSSMLGGPNLTVAEENDDVHRLWENLTFVDSRYLDTST</sequence>
<dbReference type="EMBL" id="VXIV02003193">
    <property type="protein sequence ID" value="KAF6020090.1"/>
    <property type="molecule type" value="Genomic_DNA"/>
</dbReference>
<evidence type="ECO:0000313" key="2">
    <source>
        <dbReference type="EMBL" id="KAF6020090.1"/>
    </source>
</evidence>
<dbReference type="Proteomes" id="UP000593567">
    <property type="component" value="Unassembled WGS sequence"/>
</dbReference>
<proteinExistence type="predicted"/>
<comment type="caution">
    <text evidence="2">The sequence shown here is derived from an EMBL/GenBank/DDBJ whole genome shotgun (WGS) entry which is preliminary data.</text>
</comment>
<name>A0A7J7J1P2_BUGNE</name>
<feature type="compositionally biased region" description="Gly residues" evidence="1">
    <location>
        <begin position="120"/>
        <end position="133"/>
    </location>
</feature>
<protein>
    <submittedName>
        <fullName evidence="2">Uncharacterized protein</fullName>
    </submittedName>
</protein>
<accession>A0A7J7J1P2</accession>
<gene>
    <name evidence="2" type="ORF">EB796_021587</name>
</gene>